<evidence type="ECO:0000313" key="3">
    <source>
        <dbReference type="EMBL" id="OIJ22673.1"/>
    </source>
</evidence>
<dbReference type="RefSeq" id="WP_071316131.1">
    <property type="nucleotide sequence ID" value="NZ_CP063356.2"/>
</dbReference>
<feature type="compositionally biased region" description="Acidic residues" evidence="1">
    <location>
        <begin position="44"/>
        <end position="54"/>
    </location>
</feature>
<reference evidence="3 5" key="1">
    <citation type="submission" date="2016-10" db="EMBL/GenBank/DDBJ databases">
        <title>Draft genome sequences of four alkaliphilic bacteria belonging to the Anaerobacillus genus.</title>
        <authorList>
            <person name="Bassil N.M."/>
            <person name="Lloyd J.R."/>
        </authorList>
    </citation>
    <scope>NUCLEOTIDE SEQUENCE [LARGE SCALE GENOMIC DNA]</scope>
    <source>
        <strain evidence="3 5">NB2006</strain>
    </source>
</reference>
<evidence type="ECO:0000256" key="2">
    <source>
        <dbReference type="SAM" id="Phobius"/>
    </source>
</evidence>
<dbReference type="AlphaFoldDB" id="A0A1S2ME21"/>
<accession>A0A1S2ME21</accession>
<keyword evidence="5" id="KW-1185">Reference proteome</keyword>
<dbReference type="EMBL" id="LQXD01000036">
    <property type="protein sequence ID" value="OIJ22673.1"/>
    <property type="molecule type" value="Genomic_DNA"/>
</dbReference>
<evidence type="ECO:0008006" key="6">
    <source>
        <dbReference type="Google" id="ProtNLM"/>
    </source>
</evidence>
<feature type="transmembrane region" description="Helical" evidence="2">
    <location>
        <begin position="113"/>
        <end position="140"/>
    </location>
</feature>
<protein>
    <recommendedName>
        <fullName evidence="6">SPOR domain-containing protein</fullName>
    </recommendedName>
</protein>
<gene>
    <name evidence="4" type="ORF">AWH56_014855</name>
    <name evidence="3" type="ORF">AWH56_05280</name>
</gene>
<dbReference type="Proteomes" id="UP000180175">
    <property type="component" value="Chromosome"/>
</dbReference>
<reference evidence="4" key="4">
    <citation type="submission" date="2020-10" db="EMBL/GenBank/DDBJ databases">
        <authorList>
            <person name="Bassil N.M."/>
            <person name="Lloyd J.R."/>
        </authorList>
    </citation>
    <scope>NUCLEOTIDE SEQUENCE</scope>
    <source>
        <strain evidence="4">NB2006</strain>
    </source>
</reference>
<evidence type="ECO:0000256" key="1">
    <source>
        <dbReference type="SAM" id="MobiDB-lite"/>
    </source>
</evidence>
<evidence type="ECO:0000313" key="5">
    <source>
        <dbReference type="Proteomes" id="UP000180175"/>
    </source>
</evidence>
<feature type="region of interest" description="Disordered" evidence="1">
    <location>
        <begin position="43"/>
        <end position="99"/>
    </location>
</feature>
<organism evidence="3 5">
    <name type="scientific">Anaerobacillus isosaccharinicus</name>
    <dbReference type="NCBI Taxonomy" id="1532552"/>
    <lineage>
        <taxon>Bacteria</taxon>
        <taxon>Bacillati</taxon>
        <taxon>Bacillota</taxon>
        <taxon>Bacilli</taxon>
        <taxon>Bacillales</taxon>
        <taxon>Bacillaceae</taxon>
        <taxon>Anaerobacillus</taxon>
    </lineage>
</organism>
<dbReference type="KEGG" id="aia:AWH56_014855"/>
<proteinExistence type="predicted"/>
<name>A0A1S2ME21_9BACI</name>
<keyword evidence="2" id="KW-0472">Membrane</keyword>
<feature type="compositionally biased region" description="Basic and acidic residues" evidence="1">
    <location>
        <begin position="68"/>
        <end position="81"/>
    </location>
</feature>
<reference evidence="4 5" key="3">
    <citation type="journal article" date="2019" name="Int. J. Syst. Evol. Microbiol.">
        <title>Anaerobacillus isosaccharinicus sp. nov., an alkaliphilic bacterium which degrades isosaccharinic acid.</title>
        <authorList>
            <person name="Bassil N.M."/>
            <person name="Lloyd J.R."/>
        </authorList>
    </citation>
    <scope>NUCLEOTIDE SEQUENCE [LARGE SCALE GENOMIC DNA]</scope>
    <source>
        <strain evidence="4 5">NB2006</strain>
    </source>
</reference>
<sequence>MDNTKKNDRRISIVLNGQEKVYEELKKDKQSYDELLNAEISATTEEEQQSEEFDWILSEPSTKQPSRKVVDLGERRRDKQKLGGPFWDDGKSEDSPKLPHIKRKKNRRFDFSSLPLGLIGIIMSAIIVGVSFGFMMLTIFTGEKVDPVIVDRPLQTATPTDIPVTVTPGQVPILGVEVVQGGAFSLATKGEEVATAIKDQGFAAAITSGTEPVFLFIGLGLDKEQANVVASKYKDSGQEVYLKPYAVTATGTVETQDQALYLETAVDVYQQLTLLAVNGLANGGSLLTEETLTELTSSFEKLISIGDPFTNNQTQQLKAMAFQDNLTSAYQEVNNFAISKEEATLWQVQQHLLNGLISYEELTKTFN</sequence>
<evidence type="ECO:0000313" key="4">
    <source>
        <dbReference type="EMBL" id="QOY34023.1"/>
    </source>
</evidence>
<dbReference type="EMBL" id="CP063356">
    <property type="protein sequence ID" value="QOY34023.1"/>
    <property type="molecule type" value="Genomic_DNA"/>
</dbReference>
<keyword evidence="2" id="KW-1133">Transmembrane helix</keyword>
<dbReference type="OrthoDB" id="2964557at2"/>
<reference evidence="4 5" key="2">
    <citation type="journal article" date="2017" name="Genome Announc.">
        <title>Draft Genome Sequences of Four Alkaliphilic Bacteria Belonging to the Anaerobacillus Genus.</title>
        <authorList>
            <person name="Bassil N.M."/>
            <person name="Lloyd J.R."/>
        </authorList>
    </citation>
    <scope>NUCLEOTIDE SEQUENCE [LARGE SCALE GENOMIC DNA]</scope>
    <source>
        <strain evidence="4 5">NB2006</strain>
    </source>
</reference>
<keyword evidence="2" id="KW-0812">Transmembrane</keyword>
<feature type="compositionally biased region" description="Basic and acidic residues" evidence="1">
    <location>
        <begin position="88"/>
        <end position="97"/>
    </location>
</feature>